<evidence type="ECO:0000313" key="2">
    <source>
        <dbReference type="EMBL" id="KAK5881754.1"/>
    </source>
</evidence>
<comment type="caution">
    <text evidence="2">The sequence shown here is derived from an EMBL/GenBank/DDBJ whole genome shotgun (WGS) entry which is preliminary data.</text>
</comment>
<accession>A0AAN8GLI8</accession>
<feature type="region of interest" description="Disordered" evidence="1">
    <location>
        <begin position="18"/>
        <end position="49"/>
    </location>
</feature>
<evidence type="ECO:0000256" key="1">
    <source>
        <dbReference type="SAM" id="MobiDB-lite"/>
    </source>
</evidence>
<proteinExistence type="predicted"/>
<evidence type="ECO:0000313" key="3">
    <source>
        <dbReference type="Proteomes" id="UP001335648"/>
    </source>
</evidence>
<name>A0AAN8GLI8_9TELE</name>
<protein>
    <submittedName>
        <fullName evidence="2">Uncharacterized protein</fullName>
    </submittedName>
</protein>
<dbReference type="Proteomes" id="UP001335648">
    <property type="component" value="Unassembled WGS sequence"/>
</dbReference>
<reference evidence="2 3" key="1">
    <citation type="journal article" date="2023" name="Mol. Biol. Evol.">
        <title>Genomics of Secondarily Temperate Adaptation in the Only Non-Antarctic Icefish.</title>
        <authorList>
            <person name="Rivera-Colon A.G."/>
            <person name="Rayamajhi N."/>
            <person name="Minhas B.F."/>
            <person name="Madrigal G."/>
            <person name="Bilyk K.T."/>
            <person name="Yoon V."/>
            <person name="Hune M."/>
            <person name="Gregory S."/>
            <person name="Cheng C.H.C."/>
            <person name="Catchen J.M."/>
        </authorList>
    </citation>
    <scope>NUCLEOTIDE SEQUENCE [LARGE SCALE GENOMIC DNA]</scope>
    <source>
        <strain evidence="2">JC2023a</strain>
    </source>
</reference>
<sequence length="83" mass="9117">MSALEAVRLLRGCCLRPTPGEAPTLARPPTPTPPHTSQHVHMTPTAQSQNQWCQSTPAADVFRFLCLFGLHSEELAGLPWRAE</sequence>
<organism evidence="2 3">
    <name type="scientific">Champsocephalus esox</name>
    <name type="common">pike icefish</name>
    <dbReference type="NCBI Taxonomy" id="159716"/>
    <lineage>
        <taxon>Eukaryota</taxon>
        <taxon>Metazoa</taxon>
        <taxon>Chordata</taxon>
        <taxon>Craniata</taxon>
        <taxon>Vertebrata</taxon>
        <taxon>Euteleostomi</taxon>
        <taxon>Actinopterygii</taxon>
        <taxon>Neopterygii</taxon>
        <taxon>Teleostei</taxon>
        <taxon>Neoteleostei</taxon>
        <taxon>Acanthomorphata</taxon>
        <taxon>Eupercaria</taxon>
        <taxon>Perciformes</taxon>
        <taxon>Notothenioidei</taxon>
        <taxon>Channichthyidae</taxon>
        <taxon>Champsocephalus</taxon>
    </lineage>
</organism>
<dbReference type="AlphaFoldDB" id="A0AAN8GLI8"/>
<keyword evidence="3" id="KW-1185">Reference proteome</keyword>
<dbReference type="EMBL" id="JAULUE010002063">
    <property type="protein sequence ID" value="KAK5881754.1"/>
    <property type="molecule type" value="Genomic_DNA"/>
</dbReference>
<feature type="compositionally biased region" description="Polar residues" evidence="1">
    <location>
        <begin position="37"/>
        <end position="49"/>
    </location>
</feature>
<gene>
    <name evidence="2" type="ORF">CesoFtcFv8_022516</name>
</gene>